<proteinExistence type="predicted"/>
<evidence type="ECO:0000256" key="1">
    <source>
        <dbReference type="SAM" id="Phobius"/>
    </source>
</evidence>
<protein>
    <submittedName>
        <fullName evidence="3">Putative secreted protein</fullName>
    </submittedName>
</protein>
<reference evidence="3" key="1">
    <citation type="journal article" date="2018" name="PLoS Negl. Trop. Dis.">
        <title>An insight into the salivary gland and fat body transcriptome of Panstrongylus lignarius (Hemiptera: Heteroptera), the main vector of Chagas disease in Peru.</title>
        <authorList>
            <person name="Nevoa J.C."/>
            <person name="Mendes M.T."/>
            <person name="da Silva M.V."/>
            <person name="Soares S.C."/>
            <person name="Oliveira C.J.F."/>
            <person name="Ribeiro J.M.C."/>
        </authorList>
    </citation>
    <scope>NUCLEOTIDE SEQUENCE</scope>
</reference>
<accession>A0A224XTS3</accession>
<dbReference type="EMBL" id="GFTR01001882">
    <property type="protein sequence ID" value="JAW14544.1"/>
    <property type="molecule type" value="Transcribed_RNA"/>
</dbReference>
<evidence type="ECO:0000313" key="3">
    <source>
        <dbReference type="EMBL" id="JAW14544.1"/>
    </source>
</evidence>
<keyword evidence="1" id="KW-0472">Membrane</keyword>
<name>A0A224XTS3_9HEMI</name>
<evidence type="ECO:0000256" key="2">
    <source>
        <dbReference type="SAM" id="SignalP"/>
    </source>
</evidence>
<keyword evidence="1" id="KW-1133">Transmembrane helix</keyword>
<sequence>MRLTIRLMMIYVLTSAANMTANVVVLCTIYQMKMPYNLGNQLLYMMKISSQSGLDQLVGKEDIHLLQAILHGELLTMSMTFLYRKFTFVVVKLTHSLLKEETIQPIKQDIIHYI</sequence>
<feature type="chain" id="PRO_5012691398" evidence="2">
    <location>
        <begin position="17"/>
        <end position="114"/>
    </location>
</feature>
<feature type="signal peptide" evidence="2">
    <location>
        <begin position="1"/>
        <end position="16"/>
    </location>
</feature>
<keyword evidence="1" id="KW-0812">Transmembrane</keyword>
<dbReference type="AlphaFoldDB" id="A0A224XTS3"/>
<keyword evidence="2" id="KW-0732">Signal</keyword>
<feature type="transmembrane region" description="Helical" evidence="1">
    <location>
        <begin position="7"/>
        <end position="32"/>
    </location>
</feature>
<organism evidence="3">
    <name type="scientific">Panstrongylus lignarius</name>
    <dbReference type="NCBI Taxonomy" id="156445"/>
    <lineage>
        <taxon>Eukaryota</taxon>
        <taxon>Metazoa</taxon>
        <taxon>Ecdysozoa</taxon>
        <taxon>Arthropoda</taxon>
        <taxon>Hexapoda</taxon>
        <taxon>Insecta</taxon>
        <taxon>Pterygota</taxon>
        <taxon>Neoptera</taxon>
        <taxon>Paraneoptera</taxon>
        <taxon>Hemiptera</taxon>
        <taxon>Heteroptera</taxon>
        <taxon>Panheteroptera</taxon>
        <taxon>Cimicomorpha</taxon>
        <taxon>Reduviidae</taxon>
        <taxon>Triatominae</taxon>
        <taxon>Panstrongylus</taxon>
    </lineage>
</organism>